<organism evidence="1 2">
    <name type="scientific">Methylomonas koyamae</name>
    <dbReference type="NCBI Taxonomy" id="702114"/>
    <lineage>
        <taxon>Bacteria</taxon>
        <taxon>Pseudomonadati</taxon>
        <taxon>Pseudomonadota</taxon>
        <taxon>Gammaproteobacteria</taxon>
        <taxon>Methylococcales</taxon>
        <taxon>Methylococcaceae</taxon>
        <taxon>Methylomonas</taxon>
    </lineage>
</organism>
<name>A0A291IE80_9GAMM</name>
<accession>A0A291IE80</accession>
<dbReference type="RefSeq" id="WP_082889426.1">
    <property type="nucleotide sequence ID" value="NZ_CP023669.1"/>
</dbReference>
<dbReference type="AlphaFoldDB" id="A0A291IE80"/>
<proteinExistence type="predicted"/>
<dbReference type="Pfam" id="PF02638">
    <property type="entry name" value="GHL10"/>
    <property type="match status" value="1"/>
</dbReference>
<keyword evidence="2" id="KW-1185">Reference proteome</keyword>
<sequence>MNINRLPTLNSRIFFALGTFIFGGHVFARSSFEFSVDNYSKQNFFSTAAISSIKDKKNINSVGSVEYRFTISTEDAGWYELWVEAGDWPTDLFLDNQLLGHFPLRSSVWRQEGRLRKVTNLKLDEGEHAIRFGRLYFPGLPNIRNIALKPSENYSGMVAAKVNASSMVFRKGEPFQLYLQTGQSAGTLNLNIRETQNEKIIWSTNQPATSAGETLSIPTDREGVFDLTIKHPVAGQSARTIQYVVIDTDNPNADIASSEDKQLIATIDPATSAADYYSSLPILAKGYVESGSNGAYENPVNPDYFAYTLRLPDKNGFYLVEVDYPDDENRTFTISLVDEAVNPYALDSGVVTGGSFPLSNSTKTSQLYFYARTNNPRLLFLNWHANQQIALSQIRVYKISSGLPSLMAQPSERLFGTFFEETLRFTTYFGAGPKSSEWDEIKKAADRWAEWSRFVGNNLWMQSIANYQSVMWPSKVLPGYAPAEEDRYGLIGPPSEKDPVQKDLVRLLLLTAEKNNLAFIGELNIPLIGFIRDALDLRFGGSGDSSRNTNETPWLTVSDQGKIGGKSPFDPYLNPVHPKAQEWVESIFSELAERYKDSPAFNGLAVRLMGWAFSSWQAFPSIHWGYDDFTVRLFEKETGIEVPVPETDAGRFKKRYDWLTQTQYERWVSWRCNKIFDFYKRLASILQSAKPGLKLYINAFGPDYSASDWGQYGGWRGRAAKLNKMGWSAVIKESGIDPEMFKSYPNIILSNASYYPPGVRAKGAEAASQAEVELKEIQDPSYISAAAHNDKNASESSVQFLSNYMEYDFPVINIGFNKLLRDKDKLRICGALEPPGKLVLSRYLDAMVKGNITLFTDGGVGYVLGQPNALRPFLKEYLNVPKIPMQKVANDSDVIALWYGFKSDQVYYYLVNKSDKAANVKINFSGGSESIRLASSQVDDTATISLEPYSLKSFTTVEPNSYPMRFDIVSLN</sequence>
<dbReference type="EMBL" id="LUUL01000065">
    <property type="protein sequence ID" value="OAI27201.1"/>
    <property type="molecule type" value="Genomic_DNA"/>
</dbReference>
<dbReference type="Proteomes" id="UP000077734">
    <property type="component" value="Unassembled WGS sequence"/>
</dbReference>
<gene>
    <name evidence="1" type="ORF">A1356_09980</name>
</gene>
<reference evidence="1 2" key="1">
    <citation type="submission" date="2016-03" db="EMBL/GenBank/DDBJ databases">
        <authorList>
            <person name="Heylen K."/>
            <person name="De Vos P."/>
            <person name="Vekeman B."/>
        </authorList>
    </citation>
    <scope>NUCLEOTIDE SEQUENCE [LARGE SCALE GENOMIC DNA]</scope>
    <source>
        <strain evidence="1 2">R-49807</strain>
    </source>
</reference>
<dbReference type="SUPFAM" id="SSF51445">
    <property type="entry name" value="(Trans)glycosidases"/>
    <property type="match status" value="1"/>
</dbReference>
<dbReference type="InterPro" id="IPR003790">
    <property type="entry name" value="GHL10"/>
</dbReference>
<evidence type="ECO:0000313" key="1">
    <source>
        <dbReference type="EMBL" id="OAI27201.1"/>
    </source>
</evidence>
<dbReference type="Gene3D" id="3.20.20.80">
    <property type="entry name" value="Glycosidases"/>
    <property type="match status" value="1"/>
</dbReference>
<dbReference type="InterPro" id="IPR017853">
    <property type="entry name" value="GH"/>
</dbReference>
<dbReference type="KEGG" id="mko:MKLM6_0219"/>
<comment type="caution">
    <text evidence="1">The sequence shown here is derived from an EMBL/GenBank/DDBJ whole genome shotgun (WGS) entry which is preliminary data.</text>
</comment>
<evidence type="ECO:0000313" key="2">
    <source>
        <dbReference type="Proteomes" id="UP000077734"/>
    </source>
</evidence>
<protein>
    <submittedName>
        <fullName evidence="1">Uncharacterized protein</fullName>
    </submittedName>
</protein>